<protein>
    <recommendedName>
        <fullName evidence="6">Flavoprotein pyridine nucleotide cytochrome reductase-like FAD-binding domain-containing protein</fullName>
    </recommendedName>
</protein>
<dbReference type="PANTHER" id="PTHR19370">
    <property type="entry name" value="NADH-CYTOCHROME B5 REDUCTASE"/>
    <property type="match status" value="1"/>
</dbReference>
<evidence type="ECO:0000256" key="1">
    <source>
        <dbReference type="ARBA" id="ARBA00001974"/>
    </source>
</evidence>
<dbReference type="SUPFAM" id="SSF63380">
    <property type="entry name" value="Riboflavin synthase domain-like"/>
    <property type="match status" value="1"/>
</dbReference>
<dbReference type="InterPro" id="IPR008333">
    <property type="entry name" value="Cbr1-like_FAD-bd_dom"/>
</dbReference>
<dbReference type="GO" id="GO:0005739">
    <property type="term" value="C:mitochondrion"/>
    <property type="evidence" value="ECO:0007669"/>
    <property type="project" value="TreeGrafter"/>
</dbReference>
<accession>A0A913WWV9</accession>
<comment type="cofactor">
    <cofactor evidence="1">
        <name>FAD</name>
        <dbReference type="ChEBI" id="CHEBI:57692"/>
    </cofactor>
</comment>
<feature type="transmembrane region" description="Helical" evidence="5">
    <location>
        <begin position="6"/>
        <end position="26"/>
    </location>
</feature>
<dbReference type="GO" id="GO:0071949">
    <property type="term" value="F:FAD binding"/>
    <property type="evidence" value="ECO:0007669"/>
    <property type="project" value="TreeGrafter"/>
</dbReference>
<evidence type="ECO:0000256" key="2">
    <source>
        <dbReference type="ARBA" id="ARBA00022630"/>
    </source>
</evidence>
<dbReference type="InterPro" id="IPR017938">
    <property type="entry name" value="Riboflavin_synthase-like_b-brl"/>
</dbReference>
<reference evidence="7" key="1">
    <citation type="submission" date="2022-11" db="UniProtKB">
        <authorList>
            <consortium name="EnsemblMetazoa"/>
        </authorList>
    </citation>
    <scope>IDENTIFICATION</scope>
</reference>
<keyword evidence="5" id="KW-0812">Transmembrane</keyword>
<keyword evidence="5" id="KW-1133">Transmembrane helix</keyword>
<dbReference type="InterPro" id="IPR001834">
    <property type="entry name" value="CBR-like"/>
</dbReference>
<evidence type="ECO:0000313" key="8">
    <source>
        <dbReference type="Proteomes" id="UP000887567"/>
    </source>
</evidence>
<feature type="domain" description="Flavoprotein pyridine nucleotide cytochrome reductase-like FAD-binding" evidence="6">
    <location>
        <begin position="43"/>
        <end position="85"/>
    </location>
</feature>
<dbReference type="GeneID" id="110234235"/>
<keyword evidence="2" id="KW-0285">Flavoprotein</keyword>
<dbReference type="RefSeq" id="XP_020895261.1">
    <property type="nucleotide sequence ID" value="XM_021039602.1"/>
</dbReference>
<dbReference type="GO" id="GO:0016491">
    <property type="term" value="F:oxidoreductase activity"/>
    <property type="evidence" value="ECO:0007669"/>
    <property type="project" value="UniProtKB-KW"/>
</dbReference>
<organism evidence="7 8">
    <name type="scientific">Exaiptasia diaphana</name>
    <name type="common">Tropical sea anemone</name>
    <name type="synonym">Aiptasia pulchella</name>
    <dbReference type="NCBI Taxonomy" id="2652724"/>
    <lineage>
        <taxon>Eukaryota</taxon>
        <taxon>Metazoa</taxon>
        <taxon>Cnidaria</taxon>
        <taxon>Anthozoa</taxon>
        <taxon>Hexacorallia</taxon>
        <taxon>Actiniaria</taxon>
        <taxon>Aiptasiidae</taxon>
        <taxon>Exaiptasia</taxon>
    </lineage>
</organism>
<keyword evidence="4" id="KW-0560">Oxidoreductase</keyword>
<dbReference type="EnsemblMetazoa" id="XM_021039602.1">
    <property type="protein sequence ID" value="XP_020895261.1"/>
    <property type="gene ID" value="LOC110234235"/>
</dbReference>
<keyword evidence="5" id="KW-0472">Membrane</keyword>
<keyword evidence="8" id="KW-1185">Reference proteome</keyword>
<dbReference type="Gene3D" id="2.40.30.10">
    <property type="entry name" value="Translation factors"/>
    <property type="match status" value="1"/>
</dbReference>
<keyword evidence="3" id="KW-0274">FAD</keyword>
<dbReference type="PANTHER" id="PTHR19370:SF185">
    <property type="entry name" value="NADH-CYTOCHROME B5 REDUCTASE"/>
    <property type="match status" value="1"/>
</dbReference>
<dbReference type="Proteomes" id="UP000887567">
    <property type="component" value="Unplaced"/>
</dbReference>
<sequence>MTKKPVLVAAGCVAVAAVGLAAYFIFRKKKKLIALDPQTKIPFKLIDKEIVSHDTRRFRFALQSPEHTLGLPVGNHMYLSAMIDGG</sequence>
<dbReference type="KEGG" id="epa:110234235"/>
<proteinExistence type="predicted"/>
<evidence type="ECO:0000313" key="7">
    <source>
        <dbReference type="EnsemblMetazoa" id="XP_020895261.1"/>
    </source>
</evidence>
<evidence type="ECO:0000256" key="5">
    <source>
        <dbReference type="SAM" id="Phobius"/>
    </source>
</evidence>
<evidence type="ECO:0000259" key="6">
    <source>
        <dbReference type="Pfam" id="PF00970"/>
    </source>
</evidence>
<dbReference type="Pfam" id="PF00970">
    <property type="entry name" value="FAD_binding_6"/>
    <property type="match status" value="1"/>
</dbReference>
<dbReference type="OrthoDB" id="432685at2759"/>
<dbReference type="AlphaFoldDB" id="A0A913WWV9"/>
<evidence type="ECO:0000256" key="3">
    <source>
        <dbReference type="ARBA" id="ARBA00022827"/>
    </source>
</evidence>
<name>A0A913WWV9_EXADI</name>
<evidence type="ECO:0000256" key="4">
    <source>
        <dbReference type="ARBA" id="ARBA00023002"/>
    </source>
</evidence>